<dbReference type="PANTHER" id="PTHR43569">
    <property type="entry name" value="AMIDOHYDROLASE"/>
    <property type="match status" value="1"/>
</dbReference>
<keyword evidence="3" id="KW-0378">Hydrolase</keyword>
<dbReference type="InterPro" id="IPR052350">
    <property type="entry name" value="Metallo-dep_Lactonases"/>
</dbReference>
<dbReference type="Proteomes" id="UP000252167">
    <property type="component" value="Unassembled WGS sequence"/>
</dbReference>
<feature type="domain" description="Amidohydrolase-related" evidence="2">
    <location>
        <begin position="24"/>
        <end position="298"/>
    </location>
</feature>
<dbReference type="InterPro" id="IPR006680">
    <property type="entry name" value="Amidohydro-rel"/>
</dbReference>
<proteinExistence type="inferred from homology"/>
<comment type="caution">
    <text evidence="3">The sequence shown here is derived from an EMBL/GenBank/DDBJ whole genome shotgun (WGS) entry which is preliminary data.</text>
</comment>
<name>A0A365YH13_9MICC</name>
<dbReference type="EMBL" id="POAF01000003">
    <property type="protein sequence ID" value="RBM01580.1"/>
    <property type="molecule type" value="Genomic_DNA"/>
</dbReference>
<evidence type="ECO:0000256" key="1">
    <source>
        <dbReference type="ARBA" id="ARBA00038310"/>
    </source>
</evidence>
<comment type="similarity">
    <text evidence="1">Belongs to the metallo-dependent hydrolases superfamily.</text>
</comment>
<protein>
    <submittedName>
        <fullName evidence="3">Hydrolase</fullName>
    </submittedName>
</protein>
<gene>
    <name evidence="3" type="ORF">C1H84_06940</name>
</gene>
<dbReference type="Pfam" id="PF04909">
    <property type="entry name" value="Amidohydro_2"/>
    <property type="match status" value="1"/>
</dbReference>
<evidence type="ECO:0000259" key="2">
    <source>
        <dbReference type="Pfam" id="PF04909"/>
    </source>
</evidence>
<dbReference type="PANTHER" id="PTHR43569:SF2">
    <property type="entry name" value="AMIDOHYDROLASE-RELATED DOMAIN-CONTAINING PROTEIN"/>
    <property type="match status" value="1"/>
</dbReference>
<sequence length="306" mass="33238">MGRAGSPWPARCQRAGNVRPMMRIDAHLHLWELDGPVPHPWLGPQLGKLHADFPAVQAGDVLREHGIDGAVLVQASDSEAETEYLLAAAATHAWVAGVVGWVDLSDPRAAEAQLERWLPGGMLVGVRHLIHDEPDPAFILRPAVRDSLGLLAEAGVPLDIPDAYPRHLHQAPVLLDAVPGLRLVIDHLAKPPFIRGAEAMADWERMLRLIAVYPAVTSKVSGLDFGPGFSAESVRVAIEVALDCFGAERLMYGGDWPMTVAGHGYGQNLRAISSAVDELSLAERESIWSGTWKRVYGRNRSNAEII</sequence>
<dbReference type="InterPro" id="IPR032466">
    <property type="entry name" value="Metal_Hydrolase"/>
</dbReference>
<evidence type="ECO:0000313" key="4">
    <source>
        <dbReference type="Proteomes" id="UP000252167"/>
    </source>
</evidence>
<evidence type="ECO:0000313" key="3">
    <source>
        <dbReference type="EMBL" id="RBM01580.1"/>
    </source>
</evidence>
<accession>A0A365YH13</accession>
<keyword evidence="4" id="KW-1185">Reference proteome</keyword>
<dbReference type="Gene3D" id="3.20.20.140">
    <property type="entry name" value="Metal-dependent hydrolases"/>
    <property type="match status" value="1"/>
</dbReference>
<reference evidence="3 4" key="1">
    <citation type="submission" date="2018-01" db="EMBL/GenBank/DDBJ databases">
        <title>Glutamicibacter soli strain NHPC-3 Whole genome sequence and assembly.</title>
        <authorList>
            <person name="Choudhury P."/>
            <person name="Gupta D."/>
            <person name="Sengupta K."/>
            <person name="Jawed A."/>
            <person name="Sultana N."/>
            <person name="Saha P."/>
        </authorList>
    </citation>
    <scope>NUCLEOTIDE SEQUENCE [LARGE SCALE GENOMIC DNA]</scope>
    <source>
        <strain evidence="3 4">NHPC-3</strain>
    </source>
</reference>
<dbReference type="AlphaFoldDB" id="A0A365YH13"/>
<dbReference type="SUPFAM" id="SSF51556">
    <property type="entry name" value="Metallo-dependent hydrolases"/>
    <property type="match status" value="1"/>
</dbReference>
<organism evidence="3 4">
    <name type="scientific">Glutamicibacter soli</name>
    <dbReference type="NCBI Taxonomy" id="453836"/>
    <lineage>
        <taxon>Bacteria</taxon>
        <taxon>Bacillati</taxon>
        <taxon>Actinomycetota</taxon>
        <taxon>Actinomycetes</taxon>
        <taxon>Micrococcales</taxon>
        <taxon>Micrococcaceae</taxon>
        <taxon>Glutamicibacter</taxon>
    </lineage>
</organism>
<dbReference type="GO" id="GO:0016787">
    <property type="term" value="F:hydrolase activity"/>
    <property type="evidence" value="ECO:0007669"/>
    <property type="project" value="UniProtKB-KW"/>
</dbReference>